<dbReference type="InterPro" id="IPR051033">
    <property type="entry name" value="SH3BGR"/>
</dbReference>
<organism evidence="3 4">
    <name type="scientific">Pyrocoelia pectoralis</name>
    <dbReference type="NCBI Taxonomy" id="417401"/>
    <lineage>
        <taxon>Eukaryota</taxon>
        <taxon>Metazoa</taxon>
        <taxon>Ecdysozoa</taxon>
        <taxon>Arthropoda</taxon>
        <taxon>Hexapoda</taxon>
        <taxon>Insecta</taxon>
        <taxon>Pterygota</taxon>
        <taxon>Neoptera</taxon>
        <taxon>Endopterygota</taxon>
        <taxon>Coleoptera</taxon>
        <taxon>Polyphaga</taxon>
        <taxon>Elateriformia</taxon>
        <taxon>Elateroidea</taxon>
        <taxon>Lampyridae</taxon>
        <taxon>Lampyrinae</taxon>
        <taxon>Pyrocoelia</taxon>
    </lineage>
</organism>
<gene>
    <name evidence="3" type="ORF">RI129_004474</name>
</gene>
<evidence type="ECO:0000313" key="3">
    <source>
        <dbReference type="EMBL" id="KAK5646010.1"/>
    </source>
</evidence>
<dbReference type="GO" id="GO:0005737">
    <property type="term" value="C:cytoplasm"/>
    <property type="evidence" value="ECO:0007669"/>
    <property type="project" value="TreeGrafter"/>
</dbReference>
<feature type="compositionally biased region" description="Polar residues" evidence="2">
    <location>
        <begin position="190"/>
        <end position="204"/>
    </location>
</feature>
<dbReference type="EMBL" id="JAVRBK010000003">
    <property type="protein sequence ID" value="KAK5646010.1"/>
    <property type="molecule type" value="Genomic_DNA"/>
</dbReference>
<comment type="caution">
    <text evidence="3">The sequence shown here is derived from an EMBL/GenBank/DDBJ whole genome shotgun (WGS) entry which is preliminary data.</text>
</comment>
<name>A0AAN7ZGT0_9COLE</name>
<feature type="compositionally biased region" description="Basic and acidic residues" evidence="2">
    <location>
        <begin position="163"/>
        <end position="189"/>
    </location>
</feature>
<dbReference type="AlphaFoldDB" id="A0AAN7ZGT0"/>
<dbReference type="PANTHER" id="PTHR12232">
    <property type="entry name" value="SH3 DOMAIN-BINDING GLUTAMIC ACID-RICH-LIKE PROTEIN"/>
    <property type="match status" value="1"/>
</dbReference>
<dbReference type="Gene3D" id="3.40.30.10">
    <property type="entry name" value="Glutaredoxin"/>
    <property type="match status" value="1"/>
</dbReference>
<dbReference type="SUPFAM" id="SSF52833">
    <property type="entry name" value="Thioredoxin-like"/>
    <property type="match status" value="1"/>
</dbReference>
<dbReference type="PANTHER" id="PTHR12232:SF15">
    <property type="entry name" value="SH3 DOMAIN-BINDING GLUTAMIC ACID-RICH PROTEIN HOMOLOG"/>
    <property type="match status" value="1"/>
</dbReference>
<dbReference type="Pfam" id="PF04908">
    <property type="entry name" value="SH3BGR"/>
    <property type="match status" value="1"/>
</dbReference>
<protein>
    <submittedName>
        <fullName evidence="3">Uncharacterized protein</fullName>
    </submittedName>
</protein>
<reference evidence="3 4" key="1">
    <citation type="journal article" date="2024" name="Insects">
        <title>An Improved Chromosome-Level Genome Assembly of the Firefly Pyrocoelia pectoralis.</title>
        <authorList>
            <person name="Fu X."/>
            <person name="Meyer-Rochow V.B."/>
            <person name="Ballantyne L."/>
            <person name="Zhu X."/>
        </authorList>
    </citation>
    <scope>NUCLEOTIDE SEQUENCE [LARGE SCALE GENOMIC DNA]</scope>
    <source>
        <strain evidence="3">XCY_ONT2</strain>
    </source>
</reference>
<evidence type="ECO:0000256" key="1">
    <source>
        <dbReference type="ARBA" id="ARBA00007764"/>
    </source>
</evidence>
<keyword evidence="4" id="KW-1185">Reference proteome</keyword>
<accession>A0AAN7ZGT0</accession>
<dbReference type="InterPro" id="IPR036249">
    <property type="entry name" value="Thioredoxin-like_sf"/>
</dbReference>
<evidence type="ECO:0000256" key="2">
    <source>
        <dbReference type="SAM" id="MobiDB-lite"/>
    </source>
</evidence>
<proteinExistence type="inferred from homology"/>
<sequence length="204" mass="23008">MKVKKRQQRVLMILDSKNIKYDVVDIAEPGNEDAKEFMQSNAKSFGATIGDANPRSPLPPQIFNDEDYCGDYDQFDTANEIDEIEKFLKLPYDSIDKTIISNAELKLGNGEINTHNQNESHDTTKEIIEEHESGGQKDDDNVSKEIKEADEEKNSTEAAQNEVDEKQVEETDKTETNAVEDKQESKETLENGNFDNISETVAEA</sequence>
<dbReference type="Proteomes" id="UP001329430">
    <property type="component" value="Chromosome 3"/>
</dbReference>
<feature type="compositionally biased region" description="Basic and acidic residues" evidence="2">
    <location>
        <begin position="130"/>
        <end position="155"/>
    </location>
</feature>
<evidence type="ECO:0000313" key="4">
    <source>
        <dbReference type="Proteomes" id="UP001329430"/>
    </source>
</evidence>
<dbReference type="InterPro" id="IPR006993">
    <property type="entry name" value="Glut_rich_SH3-bd"/>
</dbReference>
<comment type="similarity">
    <text evidence="1">Belongs to the SH3BGR family.</text>
</comment>
<feature type="region of interest" description="Disordered" evidence="2">
    <location>
        <begin position="130"/>
        <end position="204"/>
    </location>
</feature>